<feature type="compositionally biased region" description="Low complexity" evidence="1">
    <location>
        <begin position="376"/>
        <end position="387"/>
    </location>
</feature>
<dbReference type="AlphaFoldDB" id="A0AAD8TDZ2"/>
<evidence type="ECO:0000313" key="3">
    <source>
        <dbReference type="EMBL" id="KAK1680800.1"/>
    </source>
</evidence>
<dbReference type="EMBL" id="JAUUTY010000002">
    <property type="protein sequence ID" value="KAK1680800.1"/>
    <property type="molecule type" value="Genomic_DNA"/>
</dbReference>
<gene>
    <name evidence="3" type="ORF">QYE76_041648</name>
</gene>
<comment type="caution">
    <text evidence="3">The sequence shown here is derived from an EMBL/GenBank/DDBJ whole genome shotgun (WGS) entry which is preliminary data.</text>
</comment>
<feature type="region of interest" description="Disordered" evidence="1">
    <location>
        <begin position="435"/>
        <end position="467"/>
    </location>
</feature>
<feature type="region of interest" description="Disordered" evidence="1">
    <location>
        <begin position="360"/>
        <end position="398"/>
    </location>
</feature>
<evidence type="ECO:0000256" key="1">
    <source>
        <dbReference type="SAM" id="MobiDB-lite"/>
    </source>
</evidence>
<feature type="domain" description="Reverse transcriptase Ty1/copia-type" evidence="2">
    <location>
        <begin position="6"/>
        <end position="242"/>
    </location>
</feature>
<sequence length="489" mass="55159">MDFSREPKECRNVIGTKWIFKNKEDEFGNVVRNKARLVAQGFSQIEGIDFGETYAPVARLESICILIAYASHHNFKLQQMDVKSAFLNGPLHEEVYVKKPPGFEDLDFPNHVYKLDKALYGLKQAPSAWYEHLKELLIDRGFDVGLIAPALFTKRVNGELFVCQLYVDGIIFGSTNKAFNDEFSKLMTDRFEMSMMGEMRFFLGFEIKQLREGSFINQAKYLQDMLKRFKMTEMKGVATPMVTKCHLALDPNGKEVDQKNFKIGAAGGRSSPSTIDATPSLATATSRLSTLDNVASPPVEHRGNPAWPELAKAQHWLNQPRPCTPSTMPWHARHAVSAHWPRQSMAPHRRRRPHLQAYPLRRASPPSPLAARHTRAPPAALSPSPSSEPCRGYRGMMSKSSSNPIAPWTLSLYPEPRHAVANRVQYLPCPFARRSSHAVDDHPRHPQHPLPSINRDLPRPSPSHHHDRLTSLLRLDQTTHQIIAGAAPI</sequence>
<dbReference type="SUPFAM" id="SSF56672">
    <property type="entry name" value="DNA/RNA polymerases"/>
    <property type="match status" value="1"/>
</dbReference>
<dbReference type="InterPro" id="IPR013103">
    <property type="entry name" value="RVT_2"/>
</dbReference>
<dbReference type="Pfam" id="PF07727">
    <property type="entry name" value="RVT_2"/>
    <property type="match status" value="1"/>
</dbReference>
<accession>A0AAD8TDZ2</accession>
<proteinExistence type="predicted"/>
<dbReference type="InterPro" id="IPR043502">
    <property type="entry name" value="DNA/RNA_pol_sf"/>
</dbReference>
<reference evidence="3" key="1">
    <citation type="submission" date="2023-07" db="EMBL/GenBank/DDBJ databases">
        <title>A chromosome-level genome assembly of Lolium multiflorum.</title>
        <authorList>
            <person name="Chen Y."/>
            <person name="Copetti D."/>
            <person name="Kolliker R."/>
            <person name="Studer B."/>
        </authorList>
    </citation>
    <scope>NUCLEOTIDE SEQUENCE</scope>
    <source>
        <strain evidence="3">02402/16</strain>
        <tissue evidence="3">Leaf</tissue>
    </source>
</reference>
<keyword evidence="4" id="KW-1185">Reference proteome</keyword>
<organism evidence="3 4">
    <name type="scientific">Lolium multiflorum</name>
    <name type="common">Italian ryegrass</name>
    <name type="synonym">Lolium perenne subsp. multiflorum</name>
    <dbReference type="NCBI Taxonomy" id="4521"/>
    <lineage>
        <taxon>Eukaryota</taxon>
        <taxon>Viridiplantae</taxon>
        <taxon>Streptophyta</taxon>
        <taxon>Embryophyta</taxon>
        <taxon>Tracheophyta</taxon>
        <taxon>Spermatophyta</taxon>
        <taxon>Magnoliopsida</taxon>
        <taxon>Liliopsida</taxon>
        <taxon>Poales</taxon>
        <taxon>Poaceae</taxon>
        <taxon>BOP clade</taxon>
        <taxon>Pooideae</taxon>
        <taxon>Poodae</taxon>
        <taxon>Poeae</taxon>
        <taxon>Poeae Chloroplast Group 2 (Poeae type)</taxon>
        <taxon>Loliodinae</taxon>
        <taxon>Loliinae</taxon>
        <taxon>Lolium</taxon>
    </lineage>
</organism>
<name>A0AAD8TDZ2_LOLMU</name>
<protein>
    <recommendedName>
        <fullName evidence="2">Reverse transcriptase Ty1/copia-type domain-containing protein</fullName>
    </recommendedName>
</protein>
<evidence type="ECO:0000259" key="2">
    <source>
        <dbReference type="Pfam" id="PF07727"/>
    </source>
</evidence>
<dbReference type="Proteomes" id="UP001231189">
    <property type="component" value="Unassembled WGS sequence"/>
</dbReference>
<evidence type="ECO:0000313" key="4">
    <source>
        <dbReference type="Proteomes" id="UP001231189"/>
    </source>
</evidence>